<reference evidence="2 3" key="1">
    <citation type="submission" date="2014-04" db="EMBL/GenBank/DDBJ databases">
        <authorList>
            <consortium name="DOE Joint Genome Institute"/>
            <person name="Kuo A."/>
            <person name="Zuccaro A."/>
            <person name="Kohler A."/>
            <person name="Nagy L.G."/>
            <person name="Floudas D."/>
            <person name="Copeland A."/>
            <person name="Barry K.W."/>
            <person name="Cichocki N."/>
            <person name="Veneault-Fourrey C."/>
            <person name="LaButti K."/>
            <person name="Lindquist E.A."/>
            <person name="Lipzen A."/>
            <person name="Lundell T."/>
            <person name="Morin E."/>
            <person name="Murat C."/>
            <person name="Sun H."/>
            <person name="Tunlid A."/>
            <person name="Henrissat B."/>
            <person name="Grigoriev I.V."/>
            <person name="Hibbett D.S."/>
            <person name="Martin F."/>
            <person name="Nordberg H.P."/>
            <person name="Cantor M.N."/>
            <person name="Hua S.X."/>
        </authorList>
    </citation>
    <scope>NUCLEOTIDE SEQUENCE [LARGE SCALE GENOMIC DNA]</scope>
    <source>
        <strain evidence="2 3">MAFF 305830</strain>
    </source>
</reference>
<dbReference type="PROSITE" id="PS50097">
    <property type="entry name" value="BTB"/>
    <property type="match status" value="1"/>
</dbReference>
<dbReference type="OrthoDB" id="71307at2759"/>
<accession>A0A0C3BE47</accession>
<evidence type="ECO:0000259" key="1">
    <source>
        <dbReference type="PROSITE" id="PS50097"/>
    </source>
</evidence>
<evidence type="ECO:0000313" key="3">
    <source>
        <dbReference type="Proteomes" id="UP000054097"/>
    </source>
</evidence>
<dbReference type="EMBL" id="KN824284">
    <property type="protein sequence ID" value="KIM30419.1"/>
    <property type="molecule type" value="Genomic_DNA"/>
</dbReference>
<evidence type="ECO:0000313" key="2">
    <source>
        <dbReference type="EMBL" id="KIM30419.1"/>
    </source>
</evidence>
<name>A0A0C3BE47_SERVB</name>
<dbReference type="InterPro" id="IPR000210">
    <property type="entry name" value="BTB/POZ_dom"/>
</dbReference>
<feature type="domain" description="BTB" evidence="1">
    <location>
        <begin position="26"/>
        <end position="57"/>
    </location>
</feature>
<sequence length="144" mass="16670">MSYVSHETKRDSQVLEESTEFNAGYEDFTLISSDAVQFHIDRSLLAYVSGFFKDLFSLPAELTSITMDALITCDAAWWKEAIDIPMDGRLLLYCRQIHDKRIEVYSEMVEKLTEHELSNTKNIKDSTRETCMSCTVTRAQWTHK</sequence>
<proteinExistence type="predicted"/>
<organism evidence="2 3">
    <name type="scientific">Serendipita vermifera MAFF 305830</name>
    <dbReference type="NCBI Taxonomy" id="933852"/>
    <lineage>
        <taxon>Eukaryota</taxon>
        <taxon>Fungi</taxon>
        <taxon>Dikarya</taxon>
        <taxon>Basidiomycota</taxon>
        <taxon>Agaricomycotina</taxon>
        <taxon>Agaricomycetes</taxon>
        <taxon>Sebacinales</taxon>
        <taxon>Serendipitaceae</taxon>
        <taxon>Serendipita</taxon>
    </lineage>
</organism>
<gene>
    <name evidence="2" type="ORF">M408DRAFT_21927</name>
</gene>
<reference evidence="3" key="2">
    <citation type="submission" date="2015-01" db="EMBL/GenBank/DDBJ databases">
        <title>Evolutionary Origins and Diversification of the Mycorrhizal Mutualists.</title>
        <authorList>
            <consortium name="DOE Joint Genome Institute"/>
            <consortium name="Mycorrhizal Genomics Consortium"/>
            <person name="Kohler A."/>
            <person name="Kuo A."/>
            <person name="Nagy L.G."/>
            <person name="Floudas D."/>
            <person name="Copeland A."/>
            <person name="Barry K.W."/>
            <person name="Cichocki N."/>
            <person name="Veneault-Fourrey C."/>
            <person name="LaButti K."/>
            <person name="Lindquist E.A."/>
            <person name="Lipzen A."/>
            <person name="Lundell T."/>
            <person name="Morin E."/>
            <person name="Murat C."/>
            <person name="Riley R."/>
            <person name="Ohm R."/>
            <person name="Sun H."/>
            <person name="Tunlid A."/>
            <person name="Henrissat B."/>
            <person name="Grigoriev I.V."/>
            <person name="Hibbett D.S."/>
            <person name="Martin F."/>
        </authorList>
    </citation>
    <scope>NUCLEOTIDE SEQUENCE [LARGE SCALE GENOMIC DNA]</scope>
    <source>
        <strain evidence="3">MAFF 305830</strain>
    </source>
</reference>
<dbReference type="AlphaFoldDB" id="A0A0C3BE47"/>
<protein>
    <recommendedName>
        <fullName evidence="1">BTB domain-containing protein</fullName>
    </recommendedName>
</protein>
<keyword evidence="3" id="KW-1185">Reference proteome</keyword>
<dbReference type="Proteomes" id="UP000054097">
    <property type="component" value="Unassembled WGS sequence"/>
</dbReference>
<dbReference type="HOGENOM" id="CLU_1797659_0_0_1"/>